<proteinExistence type="inferred from homology"/>
<feature type="non-terminal residue" evidence="7">
    <location>
        <position position="1"/>
    </location>
</feature>
<evidence type="ECO:0000256" key="1">
    <source>
        <dbReference type="ARBA" id="ARBA00022490"/>
    </source>
</evidence>
<sequence length="283" mass="30833">LEKVDPYRAKIMPVYTVSQVTRYIKESLERDALLADLWVSGEASNVARSAAGHTYFSLKEENTLMRCVMFKGGSGGEHILDGSAVSLHGRMSVYEVRGDLQCIADIVRPEGMGERSLELERLKVQLEAEGLFEPSRKRSIPSFPRRVGVITSPTGAVWHDIQNVTGRRYPLAELVLAPCQVQGDNAAPTIIEAFDAMNAEPDIDVVILARGGGSAEELWPFNEEAVARAIYASKPPIISAVGHETNTSIADMVADLRAPTPSAAAEMAVPDSRELNERIVFNA</sequence>
<feature type="non-terminal residue" evidence="7">
    <location>
        <position position="283"/>
    </location>
</feature>
<name>A0A382VUB2_9ZZZZ</name>
<dbReference type="InterPro" id="IPR003753">
    <property type="entry name" value="Exonuc_VII_L"/>
</dbReference>
<keyword evidence="1" id="KW-0963">Cytoplasm</keyword>
<dbReference type="Pfam" id="PF13742">
    <property type="entry name" value="tRNA_anti_2"/>
    <property type="match status" value="1"/>
</dbReference>
<dbReference type="GO" id="GO:0008855">
    <property type="term" value="F:exodeoxyribonuclease VII activity"/>
    <property type="evidence" value="ECO:0007669"/>
    <property type="project" value="InterPro"/>
</dbReference>
<reference evidence="7" key="1">
    <citation type="submission" date="2018-05" db="EMBL/GenBank/DDBJ databases">
        <authorList>
            <person name="Lanie J.A."/>
            <person name="Ng W.-L."/>
            <person name="Kazmierczak K.M."/>
            <person name="Andrzejewski T.M."/>
            <person name="Davidsen T.M."/>
            <person name="Wayne K.J."/>
            <person name="Tettelin H."/>
            <person name="Glass J.I."/>
            <person name="Rusch D."/>
            <person name="Podicherti R."/>
            <person name="Tsui H.-C.T."/>
            <person name="Winkler M.E."/>
        </authorList>
    </citation>
    <scope>NUCLEOTIDE SEQUENCE</scope>
</reference>
<evidence type="ECO:0000259" key="5">
    <source>
        <dbReference type="Pfam" id="PF02601"/>
    </source>
</evidence>
<gene>
    <name evidence="7" type="ORF">METZ01_LOCUS402479</name>
</gene>
<keyword evidence="3" id="KW-0378">Hydrolase</keyword>
<protein>
    <submittedName>
        <fullName evidence="7">Uncharacterized protein</fullName>
    </submittedName>
</protein>
<organism evidence="7">
    <name type="scientific">marine metagenome</name>
    <dbReference type="NCBI Taxonomy" id="408172"/>
    <lineage>
        <taxon>unclassified sequences</taxon>
        <taxon>metagenomes</taxon>
        <taxon>ecological metagenomes</taxon>
    </lineage>
</organism>
<keyword evidence="4" id="KW-0269">Exonuclease</keyword>
<keyword evidence="2" id="KW-0540">Nuclease</keyword>
<feature type="domain" description="OB-fold nucleic acid binding" evidence="6">
    <location>
        <begin position="15"/>
        <end position="106"/>
    </location>
</feature>
<evidence type="ECO:0000256" key="3">
    <source>
        <dbReference type="ARBA" id="ARBA00022801"/>
    </source>
</evidence>
<dbReference type="NCBIfam" id="TIGR00237">
    <property type="entry name" value="xseA"/>
    <property type="match status" value="1"/>
</dbReference>
<dbReference type="SUPFAM" id="SSF52210">
    <property type="entry name" value="Succinyl-CoA synthetase domains"/>
    <property type="match status" value="1"/>
</dbReference>
<dbReference type="AlphaFoldDB" id="A0A382VUB2"/>
<dbReference type="PANTHER" id="PTHR30008:SF0">
    <property type="entry name" value="EXODEOXYRIBONUCLEASE 7 LARGE SUBUNIT"/>
    <property type="match status" value="1"/>
</dbReference>
<dbReference type="InterPro" id="IPR025824">
    <property type="entry name" value="OB-fold_nuc-bd_dom"/>
</dbReference>
<dbReference type="InterPro" id="IPR020579">
    <property type="entry name" value="Exonuc_VII_lsu_C"/>
</dbReference>
<dbReference type="InterPro" id="IPR016102">
    <property type="entry name" value="Succinyl-CoA_synth-like"/>
</dbReference>
<evidence type="ECO:0000256" key="4">
    <source>
        <dbReference type="ARBA" id="ARBA00022839"/>
    </source>
</evidence>
<accession>A0A382VUB2</accession>
<dbReference type="HAMAP" id="MF_00378">
    <property type="entry name" value="Exonuc_7_L"/>
    <property type="match status" value="1"/>
</dbReference>
<dbReference type="EMBL" id="UINC01154374">
    <property type="protein sequence ID" value="SVD49625.1"/>
    <property type="molecule type" value="Genomic_DNA"/>
</dbReference>
<evidence type="ECO:0000256" key="2">
    <source>
        <dbReference type="ARBA" id="ARBA00022722"/>
    </source>
</evidence>
<dbReference type="PANTHER" id="PTHR30008">
    <property type="entry name" value="EXODEOXYRIBONUCLEASE 7 LARGE SUBUNIT"/>
    <property type="match status" value="1"/>
</dbReference>
<evidence type="ECO:0000313" key="7">
    <source>
        <dbReference type="EMBL" id="SVD49625.1"/>
    </source>
</evidence>
<dbReference type="GO" id="GO:0003676">
    <property type="term" value="F:nucleic acid binding"/>
    <property type="evidence" value="ECO:0007669"/>
    <property type="project" value="InterPro"/>
</dbReference>
<feature type="domain" description="Exonuclease VII large subunit C-terminal" evidence="5">
    <location>
        <begin position="131"/>
        <end position="279"/>
    </location>
</feature>
<evidence type="ECO:0000259" key="6">
    <source>
        <dbReference type="Pfam" id="PF13742"/>
    </source>
</evidence>
<dbReference type="Pfam" id="PF02601">
    <property type="entry name" value="Exonuc_VII_L"/>
    <property type="match status" value="1"/>
</dbReference>
<dbReference type="CDD" id="cd04489">
    <property type="entry name" value="ExoVII_LU_OBF"/>
    <property type="match status" value="1"/>
</dbReference>
<dbReference type="GO" id="GO:0009318">
    <property type="term" value="C:exodeoxyribonuclease VII complex"/>
    <property type="evidence" value="ECO:0007669"/>
    <property type="project" value="InterPro"/>
</dbReference>
<dbReference type="GO" id="GO:0006308">
    <property type="term" value="P:DNA catabolic process"/>
    <property type="evidence" value="ECO:0007669"/>
    <property type="project" value="InterPro"/>
</dbReference>